<keyword evidence="1" id="KW-0614">Plasmid</keyword>
<gene>
    <name evidence="1" type="ORF">KU39_4p57</name>
</gene>
<dbReference type="AlphaFoldDB" id="A0AAC9EVK4"/>
<name>A0AAC9EVK4_PISSA</name>
<accession>A0AAC9EVK4</accession>
<organism evidence="1 2">
    <name type="scientific">Piscirickettsia salmonis</name>
    <dbReference type="NCBI Taxonomy" id="1238"/>
    <lineage>
        <taxon>Bacteria</taxon>
        <taxon>Pseudomonadati</taxon>
        <taxon>Pseudomonadota</taxon>
        <taxon>Gammaproteobacteria</taxon>
        <taxon>Thiotrichales</taxon>
        <taxon>Piscirickettsiaceae</taxon>
        <taxon>Piscirickettsia</taxon>
    </lineage>
</organism>
<reference evidence="1 2" key="1">
    <citation type="journal article" date="2014" name="Genome Announc.">
        <title>Comparative Genome Analysis of Two Isolates of the Fish Pathogen Piscirickettsia salmonis from Different Hosts Reveals Major Differences in Virulence-Associated Secretion Systems.</title>
        <authorList>
            <person name="Bohle H."/>
            <person name="Henriquez P."/>
            <person name="Grothusen H."/>
            <person name="Navas E."/>
            <person name="Sandoval A."/>
            <person name="Bustamante F."/>
            <person name="Bustos P."/>
            <person name="Mancilla M."/>
        </authorList>
    </citation>
    <scope>NUCLEOTIDE SEQUENCE [LARGE SCALE GENOMIC DNA]</scope>
    <source>
        <strain evidence="2">B1-32597</strain>
    </source>
</reference>
<evidence type="ECO:0000313" key="2">
    <source>
        <dbReference type="Proteomes" id="UP000029558"/>
    </source>
</evidence>
<proteinExistence type="predicted"/>
<geneLocation type="plasmid" evidence="1 2">
    <name>pPSB1-4</name>
</geneLocation>
<dbReference type="EMBL" id="CP012512">
    <property type="protein sequence ID" value="ALB24753.1"/>
    <property type="molecule type" value="Genomic_DNA"/>
</dbReference>
<evidence type="ECO:0000313" key="1">
    <source>
        <dbReference type="EMBL" id="ALB24753.1"/>
    </source>
</evidence>
<protein>
    <submittedName>
        <fullName evidence="1">Uncharacterized protein</fullName>
    </submittedName>
</protein>
<sequence length="91" mass="10951">MKAHSILLYDYCTLQYGELLESFQPEYCHFLMHLRLYIICDYSALFLFESFDHILAYHYLPFLAKGNIIQFHSKKVNIANFYNLLELVNLY</sequence>
<dbReference type="Proteomes" id="UP000029558">
    <property type="component" value="Plasmid pPSB1-4"/>
</dbReference>